<evidence type="ECO:0000313" key="2">
    <source>
        <dbReference type="Proteomes" id="UP000006690"/>
    </source>
</evidence>
<dbReference type="Proteomes" id="UP000006690">
    <property type="component" value="Chromosome"/>
</dbReference>
<proteinExistence type="predicted"/>
<dbReference type="InterPro" id="IPR029465">
    <property type="entry name" value="ATPgrasp_TupA"/>
</dbReference>
<dbReference type="eggNOG" id="COG2182">
    <property type="taxonomic scope" value="Bacteria"/>
</dbReference>
<dbReference type="KEGG" id="paj:PAJ_3438"/>
<dbReference type="PATRIC" id="fig|932677.3.peg.3963"/>
<dbReference type="EMBL" id="AP012032">
    <property type="protein sequence ID" value="BAK13517.1"/>
    <property type="molecule type" value="Genomic_DNA"/>
</dbReference>
<sequence>MRSNMLKLKHELRRSLQYFIKKMPWTYQDRIYYFRKFRRLPNLREPKVFNEKVLYRKFIHGDYQLYARLSDKFSVREFIAEKIGNEYLIPLLHDTTDPTTLNNLTRWKGTVIKPNHASNMVEIVLEEPNALRKQQIIHNCYTWLKTDFANEAREIHYRYIKPRILVEQYIGDGKSAPVDYKFHMFNKRDGNFEYVLQVIYNRCQPQLSMNFYVNNLSEAFHKIRDTGLDVSTVMPSLQQALALSKTLASDFDYVRVDWYIHDEHIYFGELTFTPGAGMVTGLDRGLDKMMGEMWIQDRRGTQRPDVEIQDVAIPVMLKKI</sequence>
<organism evidence="1 2">
    <name type="scientific">Pantoea ananatis (strain AJ13355)</name>
    <dbReference type="NCBI Taxonomy" id="932677"/>
    <lineage>
        <taxon>Bacteria</taxon>
        <taxon>Pseudomonadati</taxon>
        <taxon>Pseudomonadota</taxon>
        <taxon>Gammaproteobacteria</taxon>
        <taxon>Enterobacterales</taxon>
        <taxon>Erwiniaceae</taxon>
        <taxon>Pantoea</taxon>
    </lineage>
</organism>
<gene>
    <name evidence="1" type="ordered locus">PAJ_3438</name>
</gene>
<dbReference type="AlphaFoldDB" id="A0A0H3L298"/>
<dbReference type="HOGENOM" id="CLU_056705_0_1_6"/>
<accession>A0A0H3L298</accession>
<name>A0A0H3L298_PANAA</name>
<dbReference type="Pfam" id="PF14305">
    <property type="entry name" value="ATPgrasp_TupA"/>
    <property type="match status" value="1"/>
</dbReference>
<evidence type="ECO:0000313" key="1">
    <source>
        <dbReference type="EMBL" id="BAK13517.1"/>
    </source>
</evidence>
<protein>
    <submittedName>
        <fullName evidence="1">Glycosyltransferase</fullName>
    </submittedName>
</protein>
<reference evidence="2" key="1">
    <citation type="journal article" date="2012" name="Appl. Microbiol. Biotechnol.">
        <title>The complete genome sequence of Pantoea ananatis AJ13355, an organism with great biotechnological potential.</title>
        <authorList>
            <person name="Hara Y."/>
            <person name="Kadotani N."/>
            <person name="Izui H."/>
            <person name="Katashkina J.I."/>
            <person name="Kuvaeva T.M."/>
            <person name="Andreeva I.G."/>
            <person name="Golubeva L.I."/>
            <person name="Malko D.B."/>
            <person name="Makeev V.J."/>
            <person name="Mashko S.V."/>
            <person name="Kozlov Y.I."/>
        </authorList>
    </citation>
    <scope>NUCLEOTIDE SEQUENCE [LARGE SCALE GENOMIC DNA]</scope>
    <source>
        <strain evidence="2">AJ13355</strain>
    </source>
</reference>